<keyword evidence="9" id="KW-0520">NAD</keyword>
<keyword evidence="9" id="KW-0679">Respiratory chain</keyword>
<dbReference type="Gene3D" id="1.20.58.1610">
    <property type="entry name" value="NADH:ubiquinone/plastoquinone oxidoreductase, chain 3"/>
    <property type="match status" value="1"/>
</dbReference>
<dbReference type="PANTHER" id="PTHR11058:SF9">
    <property type="entry name" value="NADH-UBIQUINONE OXIDOREDUCTASE CHAIN 3"/>
    <property type="match status" value="1"/>
</dbReference>
<dbReference type="GO" id="GO:0008137">
    <property type="term" value="F:NADH dehydrogenase (ubiquinone) activity"/>
    <property type="evidence" value="ECO:0007669"/>
    <property type="project" value="UniProtKB-UniRule"/>
</dbReference>
<protein>
    <recommendedName>
        <fullName evidence="3 9">NADH-ubiquinone oxidoreductase chain 3</fullName>
        <ecNumber evidence="9">7.1.1.2</ecNumber>
    </recommendedName>
</protein>
<evidence type="ECO:0000256" key="7">
    <source>
        <dbReference type="ARBA" id="ARBA00023136"/>
    </source>
</evidence>
<accession>A0A330IX25</accession>
<evidence type="ECO:0000256" key="5">
    <source>
        <dbReference type="ARBA" id="ARBA00022692"/>
    </source>
</evidence>
<proteinExistence type="inferred from homology"/>
<evidence type="ECO:0000256" key="2">
    <source>
        <dbReference type="ARBA" id="ARBA00008472"/>
    </source>
</evidence>
<keyword evidence="4 9" id="KW-0813">Transport</keyword>
<comment type="similarity">
    <text evidence="2 9">Belongs to the complex I subunit 3 family.</text>
</comment>
<name>A0A330IX25_9CRUS</name>
<dbReference type="EC" id="7.1.1.2" evidence="9"/>
<keyword evidence="9" id="KW-1278">Translocase</keyword>
<keyword evidence="6 9" id="KW-1133">Transmembrane helix</keyword>
<evidence type="ECO:0000256" key="3">
    <source>
        <dbReference type="ARBA" id="ARBA00021007"/>
    </source>
</evidence>
<feature type="transmembrane region" description="Helical" evidence="9">
    <location>
        <begin position="6"/>
        <end position="26"/>
    </location>
</feature>
<evidence type="ECO:0000256" key="8">
    <source>
        <dbReference type="ARBA" id="ARBA00049551"/>
    </source>
</evidence>
<evidence type="ECO:0000256" key="9">
    <source>
        <dbReference type="RuleBase" id="RU003640"/>
    </source>
</evidence>
<evidence type="ECO:0000313" key="10">
    <source>
        <dbReference type="EMBL" id="SBT96184.1"/>
    </source>
</evidence>
<dbReference type="InterPro" id="IPR000440">
    <property type="entry name" value="NADH_UbQ/plastoQ_OxRdtase_su3"/>
</dbReference>
<feature type="transmembrane region" description="Helical" evidence="9">
    <location>
        <begin position="57"/>
        <end position="80"/>
    </location>
</feature>
<dbReference type="GO" id="GO:0031966">
    <property type="term" value="C:mitochondrial membrane"/>
    <property type="evidence" value="ECO:0007669"/>
    <property type="project" value="UniProtKB-SubCell"/>
</dbReference>
<keyword evidence="5 9" id="KW-0812">Transmembrane</keyword>
<reference evidence="10" key="1">
    <citation type="submission" date="2016-05" db="EMBL/GenBank/DDBJ databases">
        <title>Mitogenome of two Haploginglymus species.</title>
        <authorList>
            <person name="Pons J."/>
            <person name="Jurado-Rivera J.A."/>
            <person name="Jaume D."/>
            <person name="Juan C."/>
        </authorList>
    </citation>
    <scope>NUCLEOTIDE SEQUENCE</scope>
    <source>
        <tissue evidence="10">Adult</tissue>
    </source>
</reference>
<dbReference type="PANTHER" id="PTHR11058">
    <property type="entry name" value="NADH-UBIQUINONE OXIDOREDUCTASE CHAIN 3"/>
    <property type="match status" value="1"/>
</dbReference>
<dbReference type="GO" id="GO:0030964">
    <property type="term" value="C:NADH dehydrogenase complex"/>
    <property type="evidence" value="ECO:0007669"/>
    <property type="project" value="TreeGrafter"/>
</dbReference>
<keyword evidence="9 10" id="KW-0496">Mitochondrion</keyword>
<comment type="subcellular location">
    <subcellularLocation>
        <location evidence="1">Membrane</location>
    </subcellularLocation>
    <subcellularLocation>
        <location evidence="9">Mitochondrion membrane</location>
        <topology evidence="9">Multi-pass membrane protein</topology>
    </subcellularLocation>
</comment>
<comment type="function">
    <text evidence="9">Core subunit of the mitochondrial membrane respiratory chain NADH dehydrogenase (Complex I) which catalyzes electron transfer from NADH through the respiratory chain, using ubiquinone as an electron acceptor. Essential for the catalytic activity of complex I.</text>
</comment>
<keyword evidence="9" id="KW-0830">Ubiquinone</keyword>
<organism evidence="10">
    <name type="scientific">Haploginglymus sp. JP-2016</name>
    <dbReference type="NCBI Taxonomy" id="1867951"/>
    <lineage>
        <taxon>Eukaryota</taxon>
        <taxon>Metazoa</taxon>
        <taxon>Ecdysozoa</taxon>
        <taxon>Arthropoda</taxon>
        <taxon>Crustacea</taxon>
        <taxon>Multicrustacea</taxon>
        <taxon>Malacostraca</taxon>
        <taxon>Eumalacostraca</taxon>
        <taxon>Peracarida</taxon>
        <taxon>Amphipoda</taxon>
        <taxon>Senticaudata</taxon>
        <taxon>Gammarida</taxon>
        <taxon>Crangonyctidira</taxon>
        <taxon>Crangonyctoidea</taxon>
        <taxon>Niphargidae</taxon>
        <taxon>Haploginglymus</taxon>
    </lineage>
</organism>
<feature type="transmembrane region" description="Helical" evidence="9">
    <location>
        <begin position="86"/>
        <end position="105"/>
    </location>
</feature>
<dbReference type="EMBL" id="LT594768">
    <property type="protein sequence ID" value="SBT96184.1"/>
    <property type="molecule type" value="Genomic_DNA"/>
</dbReference>
<geneLocation type="mitochondrion" evidence="10"/>
<evidence type="ECO:0000256" key="1">
    <source>
        <dbReference type="ARBA" id="ARBA00004370"/>
    </source>
</evidence>
<dbReference type="AlphaFoldDB" id="A0A330IX25"/>
<dbReference type="InterPro" id="IPR038430">
    <property type="entry name" value="NDAH_ubi_oxred_su3_sf"/>
</dbReference>
<gene>
    <name evidence="10" type="primary">ND3</name>
</gene>
<evidence type="ECO:0000256" key="6">
    <source>
        <dbReference type="ARBA" id="ARBA00022989"/>
    </source>
</evidence>
<evidence type="ECO:0000256" key="4">
    <source>
        <dbReference type="ARBA" id="ARBA00022448"/>
    </source>
</evidence>
<keyword evidence="9" id="KW-0249">Electron transport</keyword>
<comment type="catalytic activity">
    <reaction evidence="8 9">
        <text>a ubiquinone + NADH + 5 H(+)(in) = a ubiquinol + NAD(+) + 4 H(+)(out)</text>
        <dbReference type="Rhea" id="RHEA:29091"/>
        <dbReference type="Rhea" id="RHEA-COMP:9565"/>
        <dbReference type="Rhea" id="RHEA-COMP:9566"/>
        <dbReference type="ChEBI" id="CHEBI:15378"/>
        <dbReference type="ChEBI" id="CHEBI:16389"/>
        <dbReference type="ChEBI" id="CHEBI:17976"/>
        <dbReference type="ChEBI" id="CHEBI:57540"/>
        <dbReference type="ChEBI" id="CHEBI:57945"/>
        <dbReference type="EC" id="7.1.1.2"/>
    </reaction>
</comment>
<keyword evidence="7 9" id="KW-0472">Membrane</keyword>
<sequence length="117" mass="13507">MHILYGLIFTAMLISIIMAMLPIMTAKKTNKDREKLSPFECGFDPFKSSHAPFSLRFFIITVIFLTFEVELTLLLPLGLLAMNNNYYYIMLMALIITMILIMGLIHEWVQGTLNWAQ</sequence>
<dbReference type="Pfam" id="PF00507">
    <property type="entry name" value="Oxidored_q4"/>
    <property type="match status" value="1"/>
</dbReference>